<dbReference type="Pfam" id="PF05380">
    <property type="entry name" value="Peptidase_A17"/>
    <property type="match status" value="1"/>
</dbReference>
<dbReference type="PROSITE" id="PS50158">
    <property type="entry name" value="ZF_CCHC"/>
    <property type="match status" value="1"/>
</dbReference>
<dbReference type="Gene3D" id="3.30.70.270">
    <property type="match status" value="1"/>
</dbReference>
<feature type="region of interest" description="Disordered" evidence="2">
    <location>
        <begin position="240"/>
        <end position="259"/>
    </location>
</feature>
<evidence type="ECO:0000313" key="5">
    <source>
        <dbReference type="EMBL" id="CAB3263160.1"/>
    </source>
</evidence>
<dbReference type="Pfam" id="PF03564">
    <property type="entry name" value="DUF1759"/>
    <property type="match status" value="1"/>
</dbReference>
<dbReference type="PANTHER" id="PTHR47331">
    <property type="entry name" value="PHD-TYPE DOMAIN-CONTAINING PROTEIN"/>
    <property type="match status" value="1"/>
</dbReference>
<gene>
    <name evidence="5" type="primary">LOC104265735-006</name>
</gene>
<feature type="domain" description="CCHC-type" evidence="3">
    <location>
        <begin position="511"/>
        <end position="526"/>
    </location>
</feature>
<feature type="compositionally biased region" description="Basic and acidic residues" evidence="2">
    <location>
        <begin position="93"/>
        <end position="129"/>
    </location>
</feature>
<dbReference type="GO" id="GO:0003676">
    <property type="term" value="F:nucleic acid binding"/>
    <property type="evidence" value="ECO:0007669"/>
    <property type="project" value="InterPro"/>
</dbReference>
<evidence type="ECO:0000256" key="1">
    <source>
        <dbReference type="PROSITE-ProRule" id="PRU00047"/>
    </source>
</evidence>
<dbReference type="InterPro" id="IPR001584">
    <property type="entry name" value="Integrase_cat-core"/>
</dbReference>
<dbReference type="SUPFAM" id="SSF53098">
    <property type="entry name" value="Ribonuclease H-like"/>
    <property type="match status" value="1"/>
</dbReference>
<dbReference type="GO" id="GO:0015074">
    <property type="term" value="P:DNA integration"/>
    <property type="evidence" value="ECO:0007669"/>
    <property type="project" value="InterPro"/>
</dbReference>
<dbReference type="GO" id="GO:0008270">
    <property type="term" value="F:zinc ion binding"/>
    <property type="evidence" value="ECO:0007669"/>
    <property type="project" value="UniProtKB-KW"/>
</dbReference>
<dbReference type="Pfam" id="PF17921">
    <property type="entry name" value="Integrase_H2C2"/>
    <property type="match status" value="1"/>
</dbReference>
<dbReference type="InterPro" id="IPR043128">
    <property type="entry name" value="Rev_trsase/Diguanyl_cyclase"/>
</dbReference>
<dbReference type="EMBL" id="LR787298">
    <property type="protein sequence ID" value="CAB3263160.1"/>
    <property type="molecule type" value="mRNA"/>
</dbReference>
<dbReference type="InterPro" id="IPR036397">
    <property type="entry name" value="RNaseH_sf"/>
</dbReference>
<dbReference type="Pfam" id="PF18701">
    <property type="entry name" value="DUF5641"/>
    <property type="match status" value="1"/>
</dbReference>
<proteinExistence type="evidence at transcript level"/>
<protein>
    <submittedName>
        <fullName evidence="5">Uncharacterized protein LOC104265735</fullName>
    </submittedName>
</protein>
<dbReference type="Gene3D" id="3.30.420.10">
    <property type="entry name" value="Ribonuclease H-like superfamily/Ribonuclease H"/>
    <property type="match status" value="1"/>
</dbReference>
<dbReference type="PROSITE" id="PS50994">
    <property type="entry name" value="INTEGRASE"/>
    <property type="match status" value="1"/>
</dbReference>
<feature type="compositionally biased region" description="Acidic residues" evidence="2">
    <location>
        <begin position="1"/>
        <end position="12"/>
    </location>
</feature>
<keyword evidence="1" id="KW-0863">Zinc-finger</keyword>
<dbReference type="InterPro" id="IPR012337">
    <property type="entry name" value="RNaseH-like_sf"/>
</dbReference>
<keyword evidence="1" id="KW-0862">Zinc</keyword>
<organism evidence="5">
    <name type="scientific">Phallusia mammillata</name>
    <dbReference type="NCBI Taxonomy" id="59560"/>
    <lineage>
        <taxon>Eukaryota</taxon>
        <taxon>Metazoa</taxon>
        <taxon>Chordata</taxon>
        <taxon>Tunicata</taxon>
        <taxon>Ascidiacea</taxon>
        <taxon>Phlebobranchia</taxon>
        <taxon>Ascidiidae</taxon>
        <taxon>Phallusia</taxon>
    </lineage>
</organism>
<dbReference type="InterPro" id="IPR001878">
    <property type="entry name" value="Znf_CCHC"/>
</dbReference>
<dbReference type="InterPro" id="IPR043502">
    <property type="entry name" value="DNA/RNA_pol_sf"/>
</dbReference>
<keyword evidence="1" id="KW-0479">Metal-binding</keyword>
<dbReference type="InterPro" id="IPR005312">
    <property type="entry name" value="DUF1759"/>
</dbReference>
<dbReference type="PANTHER" id="PTHR47331:SF1">
    <property type="entry name" value="GAG-LIKE PROTEIN"/>
    <property type="match status" value="1"/>
</dbReference>
<evidence type="ECO:0000256" key="2">
    <source>
        <dbReference type="SAM" id="MobiDB-lite"/>
    </source>
</evidence>
<evidence type="ECO:0000259" key="4">
    <source>
        <dbReference type="PROSITE" id="PS50994"/>
    </source>
</evidence>
<dbReference type="InterPro" id="IPR008042">
    <property type="entry name" value="Retrotrans_Pao"/>
</dbReference>
<feature type="region of interest" description="Disordered" evidence="2">
    <location>
        <begin position="1"/>
        <end position="52"/>
    </location>
</feature>
<reference evidence="5" key="1">
    <citation type="submission" date="2020-04" db="EMBL/GenBank/DDBJ databases">
        <authorList>
            <person name="Neveu A P."/>
        </authorList>
    </citation>
    <scope>NUCLEOTIDE SEQUENCE</scope>
    <source>
        <tissue evidence="5">Whole embryo</tissue>
    </source>
</reference>
<feature type="domain" description="Integrase catalytic" evidence="4">
    <location>
        <begin position="1588"/>
        <end position="1775"/>
    </location>
</feature>
<feature type="region of interest" description="Disordered" evidence="2">
    <location>
        <begin position="92"/>
        <end position="129"/>
    </location>
</feature>
<evidence type="ECO:0000259" key="3">
    <source>
        <dbReference type="PROSITE" id="PS50158"/>
    </source>
</evidence>
<accession>A0A6F9DJF9</accession>
<dbReference type="Gene3D" id="3.10.10.10">
    <property type="entry name" value="HIV Type 1 Reverse Transcriptase, subunit A, domain 1"/>
    <property type="match status" value="1"/>
</dbReference>
<sequence>MAADDPEFDLDDVNQRTEEWVEASVHSFRDGEPSTSNPLENVAQRPPSVDGSVISSVRTLSSSAILEMKRRSKLKLQSLRMRIQQNYELQSIQRERERVEREEESRHREEERQRREEEELCSREEKDRRRKLDEMEKAIRFKHALHMAELEVNSYEEDPVEVPLSVPLEGLGTAVTQTLITKSNEPSKSVPSPIKPRKLVLKPEATPFEPKCRCNCANTSSVVGEVRELSVSDLPVCALPEPQPSTSNQRPVKKDSRLPPPQISKFAGDPMEYHAFIRSFKCHIAEHVSDDDVRLSYLQQFCVGDANDLIKHCSMLSGEGGYAEALKLLKENYGKDHIIARTCLNQLQYGPKLRSEDVHSMQKFARLMKTCQVVLSQIEGNAGLDTFQNLLAIVRRLSSDMQEQWDKEVARIIKTYDREPNFDDLTEFVDNQAAVASSSFRRAHHPVRETPSGQRKNRAATYVVSSELPGTEAPQARCLFCTGLHDLTTCNSFEKKPVYQRYEFARRQRLCFKCLQKGHNARDCKEEDPCKISGCDSNSHHTLLHREVSRAEANRSSAPEEKVTSEVNSFHLASDSKPSAICGNTSICGDMYMNIVPVRARNGNIEFLTYAFLDSGATKSMCSQRLVDALHLQGESRTVSLRTVGHEQTMPTKIVSLSVAPAFDDGPSINLNSVMAIDKLPVKTNKLPSKTKLKRMSYLRGLEFPQIEGGEVTLMIGVDAPELMVFQETRCGSREQPIAVKTALGWSLLGPSFVPTSGTRIDLNYVSSFDDNVSKEIDCLWRTDFSDLTIIDDKRISREDRSALEIMKRDVLHVDGHYQLPLLWKGNQTQLPPNRVLAERRLRSLERRLKKDEKLRERYVGTVETYIQKGYAKRISSHDRGQSKREWYLPHHPVLHPRKPDKVRVVFDCAAKHAGVALNDALMSGPDLMNNLVGVLTRFRKEPVAVVSDIESMFHQIRVRPEDTASLRFLWWPKGDLSKPAEDHEMTVHLFGATSSPSCAAFSLLQTAEEFGHEFSAAATTALKSNFYVDDCLASVATEDEAIMLVKDLGQLLQRGGFHLTKWMSNSNRVLQSIPSDERSKMAKNHDLNSDVAGRILGVFWNVPNDEFGFDVQMPNKSLTRRGILSAVSALYDPLGLVAPVTVSAKILLQDLCRQGLGWDEDISNEDANRWRSWMEGLPMLSQVRVQRCIKPPSFGKIVKMEMHHFADASSSAYGAVSYLRLVNHNTQVHCCFLLGKSRLAPIHTVSIPRLELTAAVLAVKMDGFLRRELGCPDCESTFWTDSMSVLMSIRNSTKRFETFVANRLAKIDSGSRSEQWRHVPSKLNPADDASRGLSVKKMVNNNVWLTGPRFLWGDESTWPKEEEVSNRDDILMEAKKVSANFTCGTACETDSISKLINHYSDWNRLRRATAWLLRYKRVLLSKRCADTNTTIPKGTLQVQELQEAELALFRIVQQQAFPEVLENLRKGNGQWKKTKNSRTFDKLGPTLSNGLLRVGGRLELASISDDAKHPIILPGRHHLTDLLIVKFHKDVGHSGMSHTWSEIRQKFWIIKGGAAVRRVLGNCVFCRKRNAPVGEQLMARLPIDRVNSHSPAFTYVGVDYFGPLMVRQARSQVKVYGCLFTCMTVRAVHLEVADSLSTSAFINCLRRFIGRRGRPTKICSDNGTNFVGAVRELKEAIGRWNQQSIDDFLRQQDIQWSFNPPAASHMGGVWERMIRSVRRVLSALLTAQSVTRDTLETVLVEAESILNSRPIVPVVMDPQSDEPLTPNHLILLRPSPNMPPGVFVKKDCYVRHHWRQVQYLADQFWRRWVREYLPTVIERQKWFSKQRNVEAGDLVLVVDESIPRARWRIGRVISTFPDAHGVVRSALVGTGATSVRRPITKLCLVMDSRGDCATGKL</sequence>
<dbReference type="InterPro" id="IPR040676">
    <property type="entry name" value="DUF5641"/>
</dbReference>
<dbReference type="CDD" id="cd01644">
    <property type="entry name" value="RT_pepA17"/>
    <property type="match status" value="1"/>
</dbReference>
<dbReference type="InterPro" id="IPR041588">
    <property type="entry name" value="Integrase_H2C2"/>
</dbReference>
<name>A0A6F9DJF9_9ASCI</name>
<dbReference type="SMART" id="SM00343">
    <property type="entry name" value="ZnF_C2HC"/>
    <property type="match status" value="1"/>
</dbReference>
<dbReference type="SUPFAM" id="SSF56672">
    <property type="entry name" value="DNA/RNA polymerases"/>
    <property type="match status" value="1"/>
</dbReference>